<dbReference type="Proteomes" id="UP000249794">
    <property type="component" value="Unassembled WGS sequence"/>
</dbReference>
<comment type="caution">
    <text evidence="2">The sequence shown here is derived from an EMBL/GenBank/DDBJ whole genome shotgun (WGS) entry which is preliminary data.</text>
</comment>
<keyword evidence="1" id="KW-0812">Transmembrane</keyword>
<accession>A0A2W4X103</accession>
<proteinExistence type="predicted"/>
<feature type="transmembrane region" description="Helical" evidence="1">
    <location>
        <begin position="29"/>
        <end position="52"/>
    </location>
</feature>
<sequence>MIFLILTIVISLVFWALRLMDRAVENQEFSLMLAGFLVASSAAAMVGVYFLMSDYVSFVAQSGDAFDRYDTALLESDFPSWLDSTMP</sequence>
<evidence type="ECO:0000313" key="2">
    <source>
        <dbReference type="EMBL" id="PZO51073.1"/>
    </source>
</evidence>
<keyword evidence="1" id="KW-0472">Membrane</keyword>
<evidence type="ECO:0000256" key="1">
    <source>
        <dbReference type="SAM" id="Phobius"/>
    </source>
</evidence>
<reference evidence="2 3" key="2">
    <citation type="submission" date="2018-06" db="EMBL/GenBank/DDBJ databases">
        <title>Metagenomic assembly of (sub)arctic Cyanobacteria and their associated microbiome from non-axenic cultures.</title>
        <authorList>
            <person name="Baurain D."/>
        </authorList>
    </citation>
    <scope>NUCLEOTIDE SEQUENCE [LARGE SCALE GENOMIC DNA]</scope>
    <source>
        <strain evidence="2">ULC027bin1</strain>
    </source>
</reference>
<gene>
    <name evidence="2" type="ORF">DCF15_15230</name>
</gene>
<keyword evidence="1" id="KW-1133">Transmembrane helix</keyword>
<reference evidence="3" key="1">
    <citation type="submission" date="2018-04" db="EMBL/GenBank/DDBJ databases">
        <authorList>
            <person name="Cornet L."/>
        </authorList>
    </citation>
    <scope>NUCLEOTIDE SEQUENCE [LARGE SCALE GENOMIC DNA]</scope>
</reference>
<protein>
    <submittedName>
        <fullName evidence="2">Uncharacterized protein</fullName>
    </submittedName>
</protein>
<dbReference type="AlphaFoldDB" id="A0A2W4X103"/>
<organism evidence="2 3">
    <name type="scientific">Phormidesmis priestleyi</name>
    <dbReference type="NCBI Taxonomy" id="268141"/>
    <lineage>
        <taxon>Bacteria</taxon>
        <taxon>Bacillati</taxon>
        <taxon>Cyanobacteriota</taxon>
        <taxon>Cyanophyceae</taxon>
        <taxon>Leptolyngbyales</taxon>
        <taxon>Leptolyngbyaceae</taxon>
        <taxon>Phormidesmis</taxon>
    </lineage>
</organism>
<evidence type="ECO:0000313" key="3">
    <source>
        <dbReference type="Proteomes" id="UP000249794"/>
    </source>
</evidence>
<dbReference type="EMBL" id="QBMP01000176">
    <property type="protein sequence ID" value="PZO51073.1"/>
    <property type="molecule type" value="Genomic_DNA"/>
</dbReference>
<name>A0A2W4X103_9CYAN</name>